<evidence type="ECO:0000256" key="8">
    <source>
        <dbReference type="ARBA" id="ARBA00022842"/>
    </source>
</evidence>
<evidence type="ECO:0000256" key="6">
    <source>
        <dbReference type="ARBA" id="ARBA00022777"/>
    </source>
</evidence>
<proteinExistence type="predicted"/>
<dbReference type="GO" id="GO:0046872">
    <property type="term" value="F:metal ion binding"/>
    <property type="evidence" value="ECO:0007669"/>
    <property type="project" value="UniProtKB-KW"/>
</dbReference>
<feature type="domain" description="DAGKc" evidence="12">
    <location>
        <begin position="1"/>
        <end position="129"/>
    </location>
</feature>
<dbReference type="InterPro" id="IPR016064">
    <property type="entry name" value="NAD/diacylglycerol_kinase_sf"/>
</dbReference>
<dbReference type="STRING" id="1499966.U14_02699"/>
<keyword evidence="5" id="KW-0547">Nucleotide-binding</keyword>
<evidence type="ECO:0000256" key="10">
    <source>
        <dbReference type="ARBA" id="ARBA00023209"/>
    </source>
</evidence>
<evidence type="ECO:0000256" key="9">
    <source>
        <dbReference type="ARBA" id="ARBA00023098"/>
    </source>
</evidence>
<keyword evidence="6 13" id="KW-0418">Kinase</keyword>
<dbReference type="NCBIfam" id="TIGR00147">
    <property type="entry name" value="YegS/Rv2252/BmrU family lipid kinase"/>
    <property type="match status" value="1"/>
</dbReference>
<dbReference type="Gene3D" id="3.40.50.10330">
    <property type="entry name" value="Probable inorganic polyphosphate/atp-NAD kinase, domain 1"/>
    <property type="match status" value="1"/>
</dbReference>
<dbReference type="InterPro" id="IPR001206">
    <property type="entry name" value="Diacylglycerol_kinase_cat_dom"/>
</dbReference>
<evidence type="ECO:0000256" key="1">
    <source>
        <dbReference type="ARBA" id="ARBA00001946"/>
    </source>
</evidence>
<dbReference type="Proteomes" id="UP000030700">
    <property type="component" value="Unassembled WGS sequence"/>
</dbReference>
<keyword evidence="7" id="KW-0067">ATP-binding</keyword>
<sequence length="299" mass="31903">MKMLCILNPVAGGGRVTQEVKSLLQSMTRWADLCIDIALTEKQGDATRFAIKAAQEGYSIVAAAGGDGTINEVASGLIGRDATLAILPLGSGNGLARSLGIPLKYQDACRVLLEGTARKIDVGQVEGRNFFATSGVGFDAHVGKLFNETPGHSRGIRPYVQIAVSEFFNYTPDNVILRCNGKTYCYTPLVLTVANTEQYGGGAIIAPGAQPDDGLFDVVVIPQTDPLTLVTQIPKLFFGEMHTFPNSKTHRTASLTITRNFPGPAHVDGESFMAGEVLQYTLLHQALKVLVPPKSAKPS</sequence>
<keyword evidence="4" id="KW-0479">Metal-binding</keyword>
<dbReference type="EMBL" id="DF820457">
    <property type="protein sequence ID" value="GAK51455.1"/>
    <property type="molecule type" value="Genomic_DNA"/>
</dbReference>
<evidence type="ECO:0000256" key="3">
    <source>
        <dbReference type="ARBA" id="ARBA00022679"/>
    </source>
</evidence>
<dbReference type="PANTHER" id="PTHR12358:SF106">
    <property type="entry name" value="LIPID KINASE YEGS"/>
    <property type="match status" value="1"/>
</dbReference>
<keyword evidence="2" id="KW-0444">Lipid biosynthesis</keyword>
<evidence type="ECO:0000256" key="11">
    <source>
        <dbReference type="ARBA" id="ARBA00023264"/>
    </source>
</evidence>
<dbReference type="GO" id="GO:0016301">
    <property type="term" value="F:kinase activity"/>
    <property type="evidence" value="ECO:0007669"/>
    <property type="project" value="UniProtKB-KW"/>
</dbReference>
<keyword evidence="3" id="KW-0808">Transferase</keyword>
<dbReference type="Pfam" id="PF00781">
    <property type="entry name" value="DAGK_cat"/>
    <property type="match status" value="1"/>
</dbReference>
<dbReference type="InterPro" id="IPR017438">
    <property type="entry name" value="ATP-NAD_kinase_N"/>
</dbReference>
<organism evidence="13">
    <name type="scientific">Candidatus Moduliflexus flocculans</name>
    <dbReference type="NCBI Taxonomy" id="1499966"/>
    <lineage>
        <taxon>Bacteria</taxon>
        <taxon>Candidatus Moduliflexota</taxon>
        <taxon>Candidatus Moduliflexia</taxon>
        <taxon>Candidatus Moduliflexales</taxon>
        <taxon>Candidatus Moduliflexaceae</taxon>
    </lineage>
</organism>
<dbReference type="SMART" id="SM00046">
    <property type="entry name" value="DAGKc"/>
    <property type="match status" value="1"/>
</dbReference>
<dbReference type="GO" id="GO:0008654">
    <property type="term" value="P:phospholipid biosynthetic process"/>
    <property type="evidence" value="ECO:0007669"/>
    <property type="project" value="UniProtKB-KW"/>
</dbReference>
<keyword evidence="8" id="KW-0460">Magnesium</keyword>
<evidence type="ECO:0000256" key="5">
    <source>
        <dbReference type="ARBA" id="ARBA00022741"/>
    </source>
</evidence>
<keyword evidence="14" id="KW-1185">Reference proteome</keyword>
<dbReference type="HOGENOM" id="CLU_045532_1_2_0"/>
<dbReference type="AlphaFoldDB" id="A0A081BM39"/>
<comment type="cofactor">
    <cofactor evidence="1">
        <name>Mg(2+)</name>
        <dbReference type="ChEBI" id="CHEBI:18420"/>
    </cofactor>
</comment>
<dbReference type="SUPFAM" id="SSF111331">
    <property type="entry name" value="NAD kinase/diacylglycerol kinase-like"/>
    <property type="match status" value="1"/>
</dbReference>
<evidence type="ECO:0000313" key="14">
    <source>
        <dbReference type="Proteomes" id="UP000030700"/>
    </source>
</evidence>
<evidence type="ECO:0000259" key="12">
    <source>
        <dbReference type="PROSITE" id="PS50146"/>
    </source>
</evidence>
<dbReference type="GO" id="GO:0005886">
    <property type="term" value="C:plasma membrane"/>
    <property type="evidence" value="ECO:0007669"/>
    <property type="project" value="TreeGrafter"/>
</dbReference>
<evidence type="ECO:0000256" key="4">
    <source>
        <dbReference type="ARBA" id="ARBA00022723"/>
    </source>
</evidence>
<dbReference type="PANTHER" id="PTHR12358">
    <property type="entry name" value="SPHINGOSINE KINASE"/>
    <property type="match status" value="1"/>
</dbReference>
<evidence type="ECO:0000313" key="13">
    <source>
        <dbReference type="EMBL" id="GAK51455.1"/>
    </source>
</evidence>
<evidence type="ECO:0000256" key="2">
    <source>
        <dbReference type="ARBA" id="ARBA00022516"/>
    </source>
</evidence>
<dbReference type="InterPro" id="IPR045540">
    <property type="entry name" value="YegS/DAGK_C"/>
</dbReference>
<dbReference type="InterPro" id="IPR005218">
    <property type="entry name" value="Diacylglycerol/lipid_kinase"/>
</dbReference>
<keyword evidence="11" id="KW-1208">Phospholipid metabolism</keyword>
<evidence type="ECO:0000256" key="7">
    <source>
        <dbReference type="ARBA" id="ARBA00022840"/>
    </source>
</evidence>
<protein>
    <submittedName>
        <fullName evidence="13">Lipid kinase, YegS//BmrU family</fullName>
    </submittedName>
</protein>
<keyword evidence="9" id="KW-0443">Lipid metabolism</keyword>
<accession>A0A081BM39</accession>
<dbReference type="Pfam" id="PF19279">
    <property type="entry name" value="YegS_C"/>
    <property type="match status" value="1"/>
</dbReference>
<name>A0A081BM39_9BACT</name>
<dbReference type="GO" id="GO:0005524">
    <property type="term" value="F:ATP binding"/>
    <property type="evidence" value="ECO:0007669"/>
    <property type="project" value="UniProtKB-KW"/>
</dbReference>
<dbReference type="Gene3D" id="2.60.200.40">
    <property type="match status" value="1"/>
</dbReference>
<dbReference type="PROSITE" id="PS50146">
    <property type="entry name" value="DAGK"/>
    <property type="match status" value="1"/>
</dbReference>
<dbReference type="InterPro" id="IPR050187">
    <property type="entry name" value="Lipid_Phosphate_FormReg"/>
</dbReference>
<reference evidence="13" key="1">
    <citation type="journal article" date="2015" name="PeerJ">
        <title>First genomic representation of candidate bacterial phylum KSB3 points to enhanced environmental sensing as a trigger of wastewater bulking.</title>
        <authorList>
            <person name="Sekiguchi Y."/>
            <person name="Ohashi A."/>
            <person name="Parks D.H."/>
            <person name="Yamauchi T."/>
            <person name="Tyson G.W."/>
            <person name="Hugenholtz P."/>
        </authorList>
    </citation>
    <scope>NUCLEOTIDE SEQUENCE [LARGE SCALE GENOMIC DNA]</scope>
</reference>
<keyword evidence="10" id="KW-0594">Phospholipid biosynthesis</keyword>
<gene>
    <name evidence="13" type="ORF">U14_02699</name>
</gene>